<dbReference type="AlphaFoldDB" id="A0AAD4YP93"/>
<evidence type="ECO:0000313" key="1">
    <source>
        <dbReference type="EMBL" id="KAI5317437.1"/>
    </source>
</evidence>
<reference evidence="1 2" key="1">
    <citation type="journal article" date="2022" name="G3 (Bethesda)">
        <title>Whole-genome sequence and methylome profiling of the almond [Prunus dulcis (Mill.) D.A. Webb] cultivar 'Nonpareil'.</title>
        <authorList>
            <person name="D'Amico-Willman K.M."/>
            <person name="Ouma W.Z."/>
            <person name="Meulia T."/>
            <person name="Sideli G.M."/>
            <person name="Gradziel T.M."/>
            <person name="Fresnedo-Ramirez J."/>
        </authorList>
    </citation>
    <scope>NUCLEOTIDE SEQUENCE [LARGE SCALE GENOMIC DNA]</scope>
    <source>
        <strain evidence="1">Clone GOH B32 T37-40</strain>
    </source>
</reference>
<evidence type="ECO:0000313" key="2">
    <source>
        <dbReference type="Proteomes" id="UP001054821"/>
    </source>
</evidence>
<organism evidence="1 2">
    <name type="scientific">Prunus dulcis</name>
    <name type="common">Almond</name>
    <name type="synonym">Amygdalus dulcis</name>
    <dbReference type="NCBI Taxonomy" id="3755"/>
    <lineage>
        <taxon>Eukaryota</taxon>
        <taxon>Viridiplantae</taxon>
        <taxon>Streptophyta</taxon>
        <taxon>Embryophyta</taxon>
        <taxon>Tracheophyta</taxon>
        <taxon>Spermatophyta</taxon>
        <taxon>Magnoliopsida</taxon>
        <taxon>eudicotyledons</taxon>
        <taxon>Gunneridae</taxon>
        <taxon>Pentapetalae</taxon>
        <taxon>rosids</taxon>
        <taxon>fabids</taxon>
        <taxon>Rosales</taxon>
        <taxon>Rosaceae</taxon>
        <taxon>Amygdaloideae</taxon>
        <taxon>Amygdaleae</taxon>
        <taxon>Prunus</taxon>
    </lineage>
</organism>
<accession>A0AAD4YP93</accession>
<keyword evidence="2" id="KW-1185">Reference proteome</keyword>
<proteinExistence type="predicted"/>
<gene>
    <name evidence="1" type="ORF">L3X38_037144</name>
</gene>
<dbReference type="EMBL" id="JAJFAZ020000007">
    <property type="protein sequence ID" value="KAI5317437.1"/>
    <property type="molecule type" value="Genomic_DNA"/>
</dbReference>
<dbReference type="Proteomes" id="UP001054821">
    <property type="component" value="Chromosome 7"/>
</dbReference>
<protein>
    <submittedName>
        <fullName evidence="1">Uncharacterized protein</fullName>
    </submittedName>
</protein>
<sequence>MGAAVLVDSKESERTKISEQHSIKSLSQRDFKGGLSHRDEVPFFHKDSAFHFELPESGYEVLSRLIFTLFEGSKITDGDFRLDPKIVVMKNIFHLLPENLPICSTEEAWGSSPLNKVKFGTLKPGDRGVNSLSTSLAFYWWREWIGVHPSGSIGQHSWAFWPNWNLLLLDGKGSFLLSSLDFSMA</sequence>
<name>A0AAD4YP93_PRUDU</name>
<comment type="caution">
    <text evidence="1">The sequence shown here is derived from an EMBL/GenBank/DDBJ whole genome shotgun (WGS) entry which is preliminary data.</text>
</comment>